<proteinExistence type="predicted"/>
<dbReference type="Proteomes" id="UP001407405">
    <property type="component" value="Unassembled WGS sequence"/>
</dbReference>
<evidence type="ECO:0000256" key="2">
    <source>
        <dbReference type="ARBA" id="ARBA00022475"/>
    </source>
</evidence>
<accession>A0ABU9VXR2</accession>
<keyword evidence="2" id="KW-1003">Cell membrane</keyword>
<dbReference type="EMBL" id="JBCITM010000010">
    <property type="protein sequence ID" value="MEN1760909.1"/>
    <property type="molecule type" value="Genomic_DNA"/>
</dbReference>
<dbReference type="Pfam" id="PF04277">
    <property type="entry name" value="OAD_gamma"/>
    <property type="match status" value="1"/>
</dbReference>
<comment type="caution">
    <text evidence="8">The sequence shown here is derived from an EMBL/GenBank/DDBJ whole genome shotgun (WGS) entry which is preliminary data.</text>
</comment>
<evidence type="ECO:0000256" key="6">
    <source>
        <dbReference type="SAM" id="MobiDB-lite"/>
    </source>
</evidence>
<keyword evidence="9" id="KW-1185">Reference proteome</keyword>
<name>A0ABU9VXR2_9CLOT</name>
<dbReference type="RefSeq" id="WP_343186232.1">
    <property type="nucleotide sequence ID" value="NZ_JBCITM010000010.1"/>
</dbReference>
<sequence>MTLLEEMKVSIETMTMGEKFLASLQVTLLGVAIVFVALGMLFIIIKILDTFVHKAESSSAKRKEQKTAASAAKAAPAPTPEPVAEEKTQDDGELVAVIAAAVAASLHTSTHNIIVRNIVRVPDQAPAWNRLGRMQQINRQLH</sequence>
<gene>
    <name evidence="8" type="ORF">AAIG11_10505</name>
</gene>
<evidence type="ECO:0000256" key="1">
    <source>
        <dbReference type="ARBA" id="ARBA00004236"/>
    </source>
</evidence>
<keyword evidence="5 7" id="KW-0472">Membrane</keyword>
<feature type="transmembrane region" description="Helical" evidence="7">
    <location>
        <begin position="20"/>
        <end position="45"/>
    </location>
</feature>
<keyword evidence="3 7" id="KW-0812">Transmembrane</keyword>
<keyword evidence="4 7" id="KW-1133">Transmembrane helix</keyword>
<evidence type="ECO:0000256" key="5">
    <source>
        <dbReference type="ARBA" id="ARBA00023136"/>
    </source>
</evidence>
<evidence type="ECO:0000313" key="8">
    <source>
        <dbReference type="EMBL" id="MEN1760909.1"/>
    </source>
</evidence>
<evidence type="ECO:0000313" key="9">
    <source>
        <dbReference type="Proteomes" id="UP001407405"/>
    </source>
</evidence>
<organism evidence="8 9">
    <name type="scientific">Anoxynatronum sibiricum</name>
    <dbReference type="NCBI Taxonomy" id="210623"/>
    <lineage>
        <taxon>Bacteria</taxon>
        <taxon>Bacillati</taxon>
        <taxon>Bacillota</taxon>
        <taxon>Clostridia</taxon>
        <taxon>Eubacteriales</taxon>
        <taxon>Clostridiaceae</taxon>
        <taxon>Anoxynatronum</taxon>
    </lineage>
</organism>
<dbReference type="NCBIfam" id="TIGR01195">
    <property type="entry name" value="oadG_fam"/>
    <property type="match status" value="1"/>
</dbReference>
<feature type="region of interest" description="Disordered" evidence="6">
    <location>
        <begin position="59"/>
        <end position="88"/>
    </location>
</feature>
<evidence type="ECO:0000256" key="7">
    <source>
        <dbReference type="SAM" id="Phobius"/>
    </source>
</evidence>
<evidence type="ECO:0000256" key="3">
    <source>
        <dbReference type="ARBA" id="ARBA00022692"/>
    </source>
</evidence>
<protein>
    <submittedName>
        <fullName evidence="8">OadG family protein</fullName>
    </submittedName>
</protein>
<feature type="compositionally biased region" description="Low complexity" evidence="6">
    <location>
        <begin position="67"/>
        <end position="76"/>
    </location>
</feature>
<dbReference type="InterPro" id="IPR005899">
    <property type="entry name" value="Na_pump_deCOase"/>
</dbReference>
<reference evidence="8 9" key="1">
    <citation type="submission" date="2024-04" db="EMBL/GenBank/DDBJ databases">
        <title>Genome sequencing and metabolic network reconstruction of aminoacids and betaine degradation by Anoxynatronum sibiricum.</title>
        <authorList>
            <person name="Detkova E.N."/>
            <person name="Boltjanskaja Y.V."/>
            <person name="Mardanov A.V."/>
            <person name="Kevbrin V."/>
        </authorList>
    </citation>
    <scope>NUCLEOTIDE SEQUENCE [LARGE SCALE GENOMIC DNA]</scope>
    <source>
        <strain evidence="8 9">Z-7981</strain>
    </source>
</reference>
<evidence type="ECO:0000256" key="4">
    <source>
        <dbReference type="ARBA" id="ARBA00022989"/>
    </source>
</evidence>
<comment type="subcellular location">
    <subcellularLocation>
        <location evidence="1">Cell membrane</location>
    </subcellularLocation>
</comment>